<dbReference type="InterPro" id="IPR022691">
    <property type="entry name" value="Tscrpt_elong_fac_GreA/B_N"/>
</dbReference>
<dbReference type="InterPro" id="IPR036953">
    <property type="entry name" value="GreA/GreB_C_sf"/>
</dbReference>
<keyword evidence="4 8" id="KW-0238">DNA-binding</keyword>
<dbReference type="Gene3D" id="1.10.287.180">
    <property type="entry name" value="Transcription elongation factor, GreA/GreB, N-terminal domain"/>
    <property type="match status" value="1"/>
</dbReference>
<evidence type="ECO:0000256" key="1">
    <source>
        <dbReference type="ARBA" id="ARBA00008213"/>
    </source>
</evidence>
<dbReference type="RefSeq" id="WP_102162891.1">
    <property type="nucleotide sequence ID" value="NZ_PNFZ01000008.1"/>
</dbReference>
<comment type="caution">
    <text evidence="12">The sequence shown here is derived from an EMBL/GenBank/DDBJ whole genome shotgun (WGS) entry which is preliminary data.</text>
</comment>
<dbReference type="Pfam" id="PF01272">
    <property type="entry name" value="GreA_GreB"/>
    <property type="match status" value="1"/>
</dbReference>
<feature type="region of interest" description="Disordered" evidence="9">
    <location>
        <begin position="43"/>
        <end position="64"/>
    </location>
</feature>
<dbReference type="PIRSF" id="PIRSF006092">
    <property type="entry name" value="GreA_GreB"/>
    <property type="match status" value="1"/>
</dbReference>
<dbReference type="SUPFAM" id="SSF54534">
    <property type="entry name" value="FKBP-like"/>
    <property type="match status" value="1"/>
</dbReference>
<dbReference type="GO" id="GO:0006354">
    <property type="term" value="P:DNA-templated transcription elongation"/>
    <property type="evidence" value="ECO:0007669"/>
    <property type="project" value="TreeGrafter"/>
</dbReference>
<dbReference type="GO" id="GO:0032784">
    <property type="term" value="P:regulation of DNA-templated transcription elongation"/>
    <property type="evidence" value="ECO:0007669"/>
    <property type="project" value="UniProtKB-UniRule"/>
</dbReference>
<dbReference type="InterPro" id="IPR018151">
    <property type="entry name" value="TF_GreA/GreB_CS"/>
</dbReference>
<evidence type="ECO:0000259" key="11">
    <source>
        <dbReference type="Pfam" id="PF03449"/>
    </source>
</evidence>
<keyword evidence="5 8" id="KW-0804">Transcription</keyword>
<comment type="similarity">
    <text evidence="1 8">Belongs to the GreA/GreB family.</text>
</comment>
<evidence type="ECO:0000259" key="10">
    <source>
        <dbReference type="Pfam" id="PF01272"/>
    </source>
</evidence>
<evidence type="ECO:0000313" key="12">
    <source>
        <dbReference type="EMBL" id="PMB97306.1"/>
    </source>
</evidence>
<dbReference type="GO" id="GO:0070063">
    <property type="term" value="F:RNA polymerase binding"/>
    <property type="evidence" value="ECO:0007669"/>
    <property type="project" value="InterPro"/>
</dbReference>
<dbReference type="SUPFAM" id="SSF46557">
    <property type="entry name" value="GreA transcript cleavage protein, N-terminal domain"/>
    <property type="match status" value="1"/>
</dbReference>
<dbReference type="InterPro" id="IPR028624">
    <property type="entry name" value="Tscrpt_elong_fac_GreA/B"/>
</dbReference>
<evidence type="ECO:0000313" key="13">
    <source>
        <dbReference type="Proteomes" id="UP000235703"/>
    </source>
</evidence>
<dbReference type="Gene3D" id="3.10.50.30">
    <property type="entry name" value="Transcription elongation factor, GreA/GreB, C-terminal domain"/>
    <property type="match status" value="1"/>
</dbReference>
<keyword evidence="12" id="KW-0648">Protein biosynthesis</keyword>
<dbReference type="Proteomes" id="UP000235703">
    <property type="component" value="Unassembled WGS sequence"/>
</dbReference>
<organism evidence="12 13">
    <name type="scientific">Brevibacterium luteolum</name>
    <dbReference type="NCBI Taxonomy" id="199591"/>
    <lineage>
        <taxon>Bacteria</taxon>
        <taxon>Bacillati</taxon>
        <taxon>Actinomycetota</taxon>
        <taxon>Actinomycetes</taxon>
        <taxon>Micrococcales</taxon>
        <taxon>Brevibacteriaceae</taxon>
        <taxon>Brevibacterium</taxon>
    </lineage>
</organism>
<dbReference type="InterPro" id="IPR036805">
    <property type="entry name" value="Tscrpt_elong_fac_GreA/B_N_sf"/>
</dbReference>
<dbReference type="NCBIfam" id="NF001262">
    <property type="entry name" value="PRK00226.1-3"/>
    <property type="match status" value="1"/>
</dbReference>
<proteinExistence type="inferred from homology"/>
<dbReference type="AlphaFoldDB" id="A0A2N6PF40"/>
<keyword evidence="3 8" id="KW-0805">Transcription regulation</keyword>
<evidence type="ECO:0000256" key="5">
    <source>
        <dbReference type="ARBA" id="ARBA00023163"/>
    </source>
</evidence>
<reference evidence="12 13" key="1">
    <citation type="submission" date="2017-09" db="EMBL/GenBank/DDBJ databases">
        <title>Bacterial strain isolated from the female urinary microbiota.</title>
        <authorList>
            <person name="Thomas-White K."/>
            <person name="Kumar N."/>
            <person name="Forster S."/>
            <person name="Putonti C."/>
            <person name="Lawley T."/>
            <person name="Wolfe A.J."/>
        </authorList>
    </citation>
    <scope>NUCLEOTIDE SEQUENCE [LARGE SCALE GENOMIC DNA]</scope>
    <source>
        <strain evidence="12 13">UMB0680</strain>
    </source>
</reference>
<dbReference type="PANTHER" id="PTHR30437:SF4">
    <property type="entry name" value="TRANSCRIPTION ELONGATION FACTOR GREA"/>
    <property type="match status" value="1"/>
</dbReference>
<accession>A0A2N6PF40</accession>
<evidence type="ECO:0000256" key="3">
    <source>
        <dbReference type="ARBA" id="ARBA00023015"/>
    </source>
</evidence>
<dbReference type="GO" id="GO:0003677">
    <property type="term" value="F:DNA binding"/>
    <property type="evidence" value="ECO:0007669"/>
    <property type="project" value="UniProtKB-UniRule"/>
</dbReference>
<dbReference type="InterPro" id="IPR001437">
    <property type="entry name" value="Tscrpt_elong_fac_GreA/B_C"/>
</dbReference>
<evidence type="ECO:0000256" key="7">
    <source>
        <dbReference type="ARBA" id="ARBA00030776"/>
    </source>
</evidence>
<protein>
    <recommendedName>
        <fullName evidence="2 8">Transcription elongation factor GreA</fullName>
    </recommendedName>
    <alternativeName>
        <fullName evidence="7 8">Transcript cleavage factor GreA</fullName>
    </alternativeName>
</protein>
<evidence type="ECO:0000256" key="4">
    <source>
        <dbReference type="ARBA" id="ARBA00023125"/>
    </source>
</evidence>
<keyword evidence="12" id="KW-0251">Elongation factor</keyword>
<dbReference type="InterPro" id="IPR023459">
    <property type="entry name" value="Tscrpt_elong_fac_GreA/B_fam"/>
</dbReference>
<feature type="domain" description="Transcription elongation factor GreA/GreB N-terminal" evidence="11">
    <location>
        <begin position="11"/>
        <end position="80"/>
    </location>
</feature>
<evidence type="ECO:0000256" key="6">
    <source>
        <dbReference type="ARBA" id="ARBA00024916"/>
    </source>
</evidence>
<dbReference type="GO" id="GO:0003746">
    <property type="term" value="F:translation elongation factor activity"/>
    <property type="evidence" value="ECO:0007669"/>
    <property type="project" value="UniProtKB-KW"/>
</dbReference>
<evidence type="ECO:0000256" key="9">
    <source>
        <dbReference type="SAM" id="MobiDB-lite"/>
    </source>
</evidence>
<dbReference type="PROSITE" id="PS00829">
    <property type="entry name" value="GREAB_1"/>
    <property type="match status" value="1"/>
</dbReference>
<sequence length="164" mass="17963">MTEETTAEQTWLSQEAFDRLTEELEHLSGPGRAEIAERIEAARDEGDLRENGGYHAAREEQGKSEARIRQLEHLLRHAKVGEADTDTTKVAPGKIVVVKMNGKEMRFLLGSREIAMDDSINVFSEQSPLGAAVNGCKVGDEATYEAPNGKEMTVKVTGVEAYTG</sequence>
<name>A0A2N6PF40_9MICO</name>
<dbReference type="PANTHER" id="PTHR30437">
    <property type="entry name" value="TRANSCRIPTION ELONGATION FACTOR GREA"/>
    <property type="match status" value="1"/>
</dbReference>
<comment type="function">
    <text evidence="6 8">Necessary for efficient RNA polymerase transcription elongation past template-encoded arresting sites. The arresting sites in DNA have the property of trapping a certain fraction of elongating RNA polymerases that pass through, resulting in locked ternary complexes. Cleavage of the nascent transcript by cleavage factors such as GreA or GreB allows the resumption of elongation from the new 3'terminus. GreA releases sequences of 2 to 3 nucleotides.</text>
</comment>
<keyword evidence="13" id="KW-1185">Reference proteome</keyword>
<dbReference type="HAMAP" id="MF_00105">
    <property type="entry name" value="GreA_GreB"/>
    <property type="match status" value="1"/>
</dbReference>
<dbReference type="EMBL" id="PNFZ01000008">
    <property type="protein sequence ID" value="PMB97306.1"/>
    <property type="molecule type" value="Genomic_DNA"/>
</dbReference>
<feature type="domain" description="Transcription elongation factor GreA/GreB C-terminal" evidence="10">
    <location>
        <begin position="87"/>
        <end position="160"/>
    </location>
</feature>
<dbReference type="FunFam" id="1.10.287.180:FF:000001">
    <property type="entry name" value="Transcription elongation factor GreA"/>
    <property type="match status" value="1"/>
</dbReference>
<evidence type="ECO:0000256" key="2">
    <source>
        <dbReference type="ARBA" id="ARBA00013729"/>
    </source>
</evidence>
<evidence type="ECO:0000256" key="8">
    <source>
        <dbReference type="HAMAP-Rule" id="MF_00105"/>
    </source>
</evidence>
<dbReference type="Pfam" id="PF03449">
    <property type="entry name" value="GreA_GreB_N"/>
    <property type="match status" value="1"/>
</dbReference>
<gene>
    <name evidence="8" type="primary">greA</name>
    <name evidence="12" type="ORF">CJ198_12245</name>
</gene>
<dbReference type="OrthoDB" id="9797227at2"/>